<organism evidence="3 4">
    <name type="scientific">Nocardia tengchongensis</name>
    <dbReference type="NCBI Taxonomy" id="2055889"/>
    <lineage>
        <taxon>Bacteria</taxon>
        <taxon>Bacillati</taxon>
        <taxon>Actinomycetota</taxon>
        <taxon>Actinomycetes</taxon>
        <taxon>Mycobacteriales</taxon>
        <taxon>Nocardiaceae</taxon>
        <taxon>Nocardia</taxon>
    </lineage>
</organism>
<protein>
    <submittedName>
        <fullName evidence="3">Acyl-CoA synthetase</fullName>
    </submittedName>
</protein>
<evidence type="ECO:0000313" key="3">
    <source>
        <dbReference type="EMBL" id="QVI22033.1"/>
    </source>
</evidence>
<gene>
    <name evidence="3" type="ORF">KHQ06_02425</name>
</gene>
<proteinExistence type="predicted"/>
<dbReference type="InterPro" id="IPR025110">
    <property type="entry name" value="AMP-bd_C"/>
</dbReference>
<dbReference type="Gene3D" id="3.40.50.12780">
    <property type="entry name" value="N-terminal domain of ligase-like"/>
    <property type="match status" value="1"/>
</dbReference>
<dbReference type="Gene3D" id="3.30.300.30">
    <property type="match status" value="1"/>
</dbReference>
<evidence type="ECO:0000259" key="2">
    <source>
        <dbReference type="Pfam" id="PF13193"/>
    </source>
</evidence>
<accession>A0ABX8CQ78</accession>
<dbReference type="PROSITE" id="PS00455">
    <property type="entry name" value="AMP_BINDING"/>
    <property type="match status" value="1"/>
</dbReference>
<sequence length="621" mass="65056">MNTRLEPDFAGELTRLESIPLSDRDLPGSTYELIARTARRHQDRPALHLLPGGTDWDKPETWSYGELLRRIHQAANLYAALGVEPGGVVGLMLPNTGTTYAALFGAQVIGVANPVNPMLATEHIVDIFRLTGARVLVAPAPELDAAVWRTACAVAAALPGLRALISVGGSVDDAPPQWAGDFDELAAAQPPELTVDRRPGPADMAAYFHTGGTTGTPKVAPQTHANQVYVAWAVARHALFAGESVTLAGLPLFHVNAVHITALAPFHAGGSAVSLGPLGYRDRAAMADFWRIVERYGITGFSAVPTVYAALPAVPDGVDISSLRAGIVGAAPLPGRVRADFESASGIPMLEGYGLTEATCVSVLAPETGNRPGAVGLRLPYQRIKAVRVDDDGLPRGDCRPGEDGVLAIQGPNVFPGYLRAGPAGPAPDPTGIVIDDWLITGDLGRVDAAGFVTLTGRARDVIIRGGHNIDPRLVEESLLQHPDISAAAVVPRPDAHAGEVPAAYVVLRPGAAVPAAELLTWAAAHAPEPAAAPKFIDLIAAIPLTAVGKVHKVPLLHDAMHQVVARELRAAGLLGDITVSPRNGRPHAHIDVACGASDDLIGVLTERLDAYSFSYDVDRA</sequence>
<reference evidence="3 4" key="1">
    <citation type="submission" date="2021-04" db="EMBL/GenBank/DDBJ databases">
        <title>Nocardia tengchongensis.</title>
        <authorList>
            <person name="Zhuang k."/>
            <person name="Ran Y."/>
            <person name="Li W."/>
        </authorList>
    </citation>
    <scope>NUCLEOTIDE SEQUENCE [LARGE SCALE GENOMIC DNA]</scope>
    <source>
        <strain evidence="3 4">CFH S0057</strain>
    </source>
</reference>
<dbReference type="InterPro" id="IPR045851">
    <property type="entry name" value="AMP-bd_C_sf"/>
</dbReference>
<dbReference type="InterPro" id="IPR020845">
    <property type="entry name" value="AMP-binding_CS"/>
</dbReference>
<name>A0ABX8CQ78_9NOCA</name>
<dbReference type="Pfam" id="PF00501">
    <property type="entry name" value="AMP-binding"/>
    <property type="match status" value="1"/>
</dbReference>
<feature type="domain" description="AMP-binding enzyme C-terminal" evidence="2">
    <location>
        <begin position="475"/>
        <end position="550"/>
    </location>
</feature>
<dbReference type="PANTHER" id="PTHR43767">
    <property type="entry name" value="LONG-CHAIN-FATTY-ACID--COA LIGASE"/>
    <property type="match status" value="1"/>
</dbReference>
<dbReference type="InterPro" id="IPR042099">
    <property type="entry name" value="ANL_N_sf"/>
</dbReference>
<evidence type="ECO:0000313" key="4">
    <source>
        <dbReference type="Proteomes" id="UP000683310"/>
    </source>
</evidence>
<feature type="domain" description="AMP-dependent synthetase/ligase" evidence="1">
    <location>
        <begin position="35"/>
        <end position="419"/>
    </location>
</feature>
<dbReference type="NCBIfam" id="NF005714">
    <property type="entry name" value="PRK07529.1"/>
    <property type="match status" value="1"/>
</dbReference>
<dbReference type="Proteomes" id="UP000683310">
    <property type="component" value="Chromosome"/>
</dbReference>
<dbReference type="PANTHER" id="PTHR43767:SF1">
    <property type="entry name" value="NONRIBOSOMAL PEPTIDE SYNTHASE PES1 (EUROFUNG)-RELATED"/>
    <property type="match status" value="1"/>
</dbReference>
<dbReference type="SUPFAM" id="SSF56801">
    <property type="entry name" value="Acetyl-CoA synthetase-like"/>
    <property type="match status" value="1"/>
</dbReference>
<dbReference type="EMBL" id="CP074371">
    <property type="protein sequence ID" value="QVI22033.1"/>
    <property type="molecule type" value="Genomic_DNA"/>
</dbReference>
<dbReference type="InterPro" id="IPR050237">
    <property type="entry name" value="ATP-dep_AMP-bd_enzyme"/>
</dbReference>
<dbReference type="InterPro" id="IPR000873">
    <property type="entry name" value="AMP-dep_synth/lig_dom"/>
</dbReference>
<dbReference type="Pfam" id="PF13193">
    <property type="entry name" value="AMP-binding_C"/>
    <property type="match status" value="1"/>
</dbReference>
<evidence type="ECO:0000259" key="1">
    <source>
        <dbReference type="Pfam" id="PF00501"/>
    </source>
</evidence>
<keyword evidence="4" id="KW-1185">Reference proteome</keyword>